<reference evidence="2" key="1">
    <citation type="submission" date="2021-01" db="EMBL/GenBank/DDBJ databases">
        <authorList>
            <consortium name="Genoscope - CEA"/>
            <person name="William W."/>
        </authorList>
    </citation>
    <scope>NUCLEOTIDE SEQUENCE</scope>
</reference>
<evidence type="ECO:0000313" key="3">
    <source>
        <dbReference type="Proteomes" id="UP000692954"/>
    </source>
</evidence>
<feature type="chain" id="PRO_5035791793" evidence="1">
    <location>
        <begin position="25"/>
        <end position="116"/>
    </location>
</feature>
<gene>
    <name evidence="2" type="ORF">PSON_ATCC_30995.1.T0270075</name>
</gene>
<keyword evidence="3" id="KW-1185">Reference proteome</keyword>
<sequence length="116" mass="13658">MNLNTLIYLITKLIFVSISSNILCDEIIETQILTCNQKIEYLSSLRDSKLKNNLVYLCKRLKLTTKACSIMLNMIIKLVKIPFYQLYQNMLVEKLFQSNKTIYQDNTRKLLKLCQL</sequence>
<evidence type="ECO:0000256" key="1">
    <source>
        <dbReference type="SAM" id="SignalP"/>
    </source>
</evidence>
<name>A0A8S1LQK0_9CILI</name>
<dbReference type="AlphaFoldDB" id="A0A8S1LQK0"/>
<protein>
    <submittedName>
        <fullName evidence="2">Uncharacterized protein</fullName>
    </submittedName>
</protein>
<accession>A0A8S1LQK0</accession>
<keyword evidence="1" id="KW-0732">Signal</keyword>
<organism evidence="2 3">
    <name type="scientific">Paramecium sonneborni</name>
    <dbReference type="NCBI Taxonomy" id="65129"/>
    <lineage>
        <taxon>Eukaryota</taxon>
        <taxon>Sar</taxon>
        <taxon>Alveolata</taxon>
        <taxon>Ciliophora</taxon>
        <taxon>Intramacronucleata</taxon>
        <taxon>Oligohymenophorea</taxon>
        <taxon>Peniculida</taxon>
        <taxon>Parameciidae</taxon>
        <taxon>Paramecium</taxon>
    </lineage>
</organism>
<dbReference type="Proteomes" id="UP000692954">
    <property type="component" value="Unassembled WGS sequence"/>
</dbReference>
<proteinExistence type="predicted"/>
<feature type="signal peptide" evidence="1">
    <location>
        <begin position="1"/>
        <end position="24"/>
    </location>
</feature>
<dbReference type="EMBL" id="CAJJDN010000027">
    <property type="protein sequence ID" value="CAD8070598.1"/>
    <property type="molecule type" value="Genomic_DNA"/>
</dbReference>
<comment type="caution">
    <text evidence="2">The sequence shown here is derived from an EMBL/GenBank/DDBJ whole genome shotgun (WGS) entry which is preliminary data.</text>
</comment>
<evidence type="ECO:0000313" key="2">
    <source>
        <dbReference type="EMBL" id="CAD8070598.1"/>
    </source>
</evidence>